<evidence type="ECO:0000256" key="1">
    <source>
        <dbReference type="SAM" id="Phobius"/>
    </source>
</evidence>
<dbReference type="EMBL" id="QEXO01000002">
    <property type="protein sequence ID" value="PWE14307.1"/>
    <property type="molecule type" value="Genomic_DNA"/>
</dbReference>
<feature type="transmembrane region" description="Helical" evidence="1">
    <location>
        <begin position="174"/>
        <end position="193"/>
    </location>
</feature>
<feature type="transmembrane region" description="Helical" evidence="1">
    <location>
        <begin position="133"/>
        <end position="154"/>
    </location>
</feature>
<reference evidence="2 3" key="2">
    <citation type="submission" date="2018-05" db="EMBL/GenBank/DDBJ databases">
        <authorList>
            <person name="Lanie J.A."/>
            <person name="Ng W.-L."/>
            <person name="Kazmierczak K.M."/>
            <person name="Andrzejewski T.M."/>
            <person name="Davidsen T.M."/>
            <person name="Wayne K.J."/>
            <person name="Tettelin H."/>
            <person name="Glass J.I."/>
            <person name="Rusch D."/>
            <person name="Podicherti R."/>
            <person name="Tsui H.-C.T."/>
            <person name="Winkler M.E."/>
        </authorList>
    </citation>
    <scope>NUCLEOTIDE SEQUENCE [LARGE SCALE GENOMIC DNA]</scope>
    <source>
        <strain evidence="2 3">YBY</strain>
    </source>
</reference>
<dbReference type="PANTHER" id="PTHR18640">
    <property type="entry name" value="SOLUTE CARRIER FAMILY 10 MEMBER 7"/>
    <property type="match status" value="1"/>
</dbReference>
<dbReference type="PANTHER" id="PTHR18640:SF5">
    <property type="entry name" value="SODIUM_BILE ACID COTRANSPORTER 7"/>
    <property type="match status" value="1"/>
</dbReference>
<organism evidence="2 3">
    <name type="scientific">Alcaligenes faecalis</name>
    <dbReference type="NCBI Taxonomy" id="511"/>
    <lineage>
        <taxon>Bacteria</taxon>
        <taxon>Pseudomonadati</taxon>
        <taxon>Pseudomonadota</taxon>
        <taxon>Betaproteobacteria</taxon>
        <taxon>Burkholderiales</taxon>
        <taxon>Alcaligenaceae</taxon>
        <taxon>Alcaligenes</taxon>
    </lineage>
</organism>
<keyword evidence="1" id="KW-1133">Transmembrane helix</keyword>
<feature type="transmembrane region" description="Helical" evidence="1">
    <location>
        <begin position="205"/>
        <end position="225"/>
    </location>
</feature>
<dbReference type="Gene3D" id="1.20.1530.20">
    <property type="match status" value="1"/>
</dbReference>
<reference evidence="2 3" key="1">
    <citation type="submission" date="2018-05" db="EMBL/GenBank/DDBJ databases">
        <title>Genome Sequence of an Efficient Indole-Degrading Bacterium, Alcaligenes sp.YBY.</title>
        <authorList>
            <person name="Yang B."/>
        </authorList>
    </citation>
    <scope>NUCLEOTIDE SEQUENCE [LARGE SCALE GENOMIC DNA]</scope>
    <source>
        <strain evidence="2 3">YBY</strain>
    </source>
</reference>
<gene>
    <name evidence="2" type="ORF">DF183_06115</name>
</gene>
<keyword evidence="1" id="KW-0472">Membrane</keyword>
<feature type="transmembrane region" description="Helical" evidence="1">
    <location>
        <begin position="265"/>
        <end position="287"/>
    </location>
</feature>
<protein>
    <submittedName>
        <fullName evidence="2">Bile acid:sodium symporter</fullName>
    </submittedName>
</protein>
<dbReference type="Pfam" id="PF13593">
    <property type="entry name" value="SBF_like"/>
    <property type="match status" value="1"/>
</dbReference>
<evidence type="ECO:0000313" key="3">
    <source>
        <dbReference type="Proteomes" id="UP000245216"/>
    </source>
</evidence>
<dbReference type="InterPro" id="IPR038770">
    <property type="entry name" value="Na+/solute_symporter_sf"/>
</dbReference>
<dbReference type="STRING" id="511.UZ73_05080"/>
<dbReference type="InterPro" id="IPR016833">
    <property type="entry name" value="Put_Na-Bile_cotransptr"/>
</dbReference>
<dbReference type="AlphaFoldDB" id="A0A2U2BK27"/>
<dbReference type="RefSeq" id="WP_109088671.1">
    <property type="nucleotide sequence ID" value="NZ_QEXO01000002.1"/>
</dbReference>
<sequence length="323" mass="34718">MIKRLPIDPFLLKLFATVALASLLPAQGWGVPLFQHITQIAIALLFFLHGARLSREAIWGGLSHWRLHLLILSVTFLLFPVLGSGVAAVLRPWLTDNLYLGILFLACLPSTVQSAVALTAMARGNVPVSICSASASTLLGVFITPLLVGIMLAGATSAQATVSLEAVGKIMLQLFFPFVFGHLLRPVIGAWVMKRQQLLKVVDQGSILLVVYTAFSGAVVGGLWSSTPLSALGLIVLSNAVLLTLAQVLAWNLGRWLGFSFEDRVSLLMCGSNKSLSSGIPIANVIFPSAMVGPIILPIMLFHQWQLLVCAWLAKRLAARGEH</sequence>
<keyword evidence="1" id="KW-0812">Transmembrane</keyword>
<dbReference type="GO" id="GO:0005886">
    <property type="term" value="C:plasma membrane"/>
    <property type="evidence" value="ECO:0007669"/>
    <property type="project" value="TreeGrafter"/>
</dbReference>
<accession>A0A2U2BK27</accession>
<feature type="transmembrane region" description="Helical" evidence="1">
    <location>
        <begin position="102"/>
        <end position="121"/>
    </location>
</feature>
<feature type="transmembrane region" description="Helical" evidence="1">
    <location>
        <begin position="231"/>
        <end position="253"/>
    </location>
</feature>
<dbReference type="Proteomes" id="UP000245216">
    <property type="component" value="Unassembled WGS sequence"/>
</dbReference>
<proteinExistence type="predicted"/>
<feature type="transmembrane region" description="Helical" evidence="1">
    <location>
        <begin position="38"/>
        <end position="55"/>
    </location>
</feature>
<feature type="transmembrane region" description="Helical" evidence="1">
    <location>
        <begin position="67"/>
        <end position="90"/>
    </location>
</feature>
<dbReference type="PIRSF" id="PIRSF026166">
    <property type="entry name" value="UCP026166"/>
    <property type="match status" value="1"/>
</dbReference>
<comment type="caution">
    <text evidence="2">The sequence shown here is derived from an EMBL/GenBank/DDBJ whole genome shotgun (WGS) entry which is preliminary data.</text>
</comment>
<evidence type="ECO:0000313" key="2">
    <source>
        <dbReference type="EMBL" id="PWE14307.1"/>
    </source>
</evidence>
<name>A0A2U2BK27_ALCFA</name>